<reference evidence="2 3" key="1">
    <citation type="submission" date="2017-05" db="EMBL/GenBank/DDBJ databases">
        <title>Genomic insights into alkan degradation activity of Oleiphilus messinensis.</title>
        <authorList>
            <person name="Kozyavkin S.A."/>
            <person name="Slesarev A.I."/>
            <person name="Golyshin P.N."/>
            <person name="Korzhenkov A."/>
            <person name="Golyshina O.N."/>
            <person name="Toshchakov S.V."/>
        </authorList>
    </citation>
    <scope>NUCLEOTIDE SEQUENCE [LARGE SCALE GENOMIC DNA]</scope>
    <source>
        <strain evidence="2 3">ME102</strain>
    </source>
</reference>
<gene>
    <name evidence="2" type="ORF">OLMES_3225</name>
</gene>
<name>A0A1Y0IBX2_9GAMM</name>
<organism evidence="2 3">
    <name type="scientific">Oleiphilus messinensis</name>
    <dbReference type="NCBI Taxonomy" id="141451"/>
    <lineage>
        <taxon>Bacteria</taxon>
        <taxon>Pseudomonadati</taxon>
        <taxon>Pseudomonadota</taxon>
        <taxon>Gammaproteobacteria</taxon>
        <taxon>Oceanospirillales</taxon>
        <taxon>Oleiphilaceae</taxon>
        <taxon>Oleiphilus</taxon>
    </lineage>
</organism>
<keyword evidence="3" id="KW-1185">Reference proteome</keyword>
<feature type="compositionally biased region" description="Basic and acidic residues" evidence="1">
    <location>
        <begin position="257"/>
        <end position="266"/>
    </location>
</feature>
<accession>A0A1Y0IBX2</accession>
<evidence type="ECO:0000313" key="3">
    <source>
        <dbReference type="Proteomes" id="UP000196027"/>
    </source>
</evidence>
<feature type="compositionally biased region" description="Low complexity" evidence="1">
    <location>
        <begin position="267"/>
        <end position="280"/>
    </location>
</feature>
<dbReference type="OrthoDB" id="6193385at2"/>
<feature type="region of interest" description="Disordered" evidence="1">
    <location>
        <begin position="257"/>
        <end position="290"/>
    </location>
</feature>
<dbReference type="RefSeq" id="WP_087462177.1">
    <property type="nucleotide sequence ID" value="NZ_CP021425.1"/>
</dbReference>
<proteinExistence type="predicted"/>
<dbReference type="EMBL" id="CP021425">
    <property type="protein sequence ID" value="ARU57266.1"/>
    <property type="molecule type" value="Genomic_DNA"/>
</dbReference>
<evidence type="ECO:0000256" key="1">
    <source>
        <dbReference type="SAM" id="MobiDB-lite"/>
    </source>
</evidence>
<protein>
    <submittedName>
        <fullName evidence="2">Uncharacterized protein</fullName>
    </submittedName>
</protein>
<sequence length="321" mass="35905">MNDVIPLPDVEESAGDFSQALTALEEKKAALARVIEIAQSMTALQSGLLAAVNLSQPLKQLPPKTLRFIDDLGRKTRNLSDRDVSLRLEKLDLKIKVKLKSIVLVSDKAQNLGYQILTDDRLGEVHALIDEFKRLSQTAIALRVLLSKRGVKVSPLALPVEKDEILDRIDQIEVEQKNYRDNAVTKIRDMKNDIEGMLRSSQCREQVKPLLLSVLSDLDLNEQHIASGGDFTDMPVAMASIDIVGIEGVHVSHIDQDIQSQEREPSEAAAENELQQANENPEGSEGDDSGLRKLGFWQKLKLWLTTSWNVSWRDLDKSDRL</sequence>
<evidence type="ECO:0000313" key="2">
    <source>
        <dbReference type="EMBL" id="ARU57266.1"/>
    </source>
</evidence>
<dbReference type="Proteomes" id="UP000196027">
    <property type="component" value="Chromosome"/>
</dbReference>
<dbReference type="KEGG" id="ome:OLMES_3225"/>
<dbReference type="AlphaFoldDB" id="A0A1Y0IBX2"/>